<name>A0A285ZPN9_9SPHI</name>
<keyword evidence="2" id="KW-1185">Reference proteome</keyword>
<gene>
    <name evidence="1" type="ORF">SAMN06297358_0225</name>
</gene>
<sequence>MSKQITFEEIKGNPYFWYMYIKWFRGFDDKNELNLDEAMEAIDIDQNQVQQWEEDFFAEISDENVKLIAGKLNDEMSFRIEFQEYEIVFFLNETYIGNLGGHFEAWFLTWQELLAFEKHPLLFMLLLPMTGIEQHQIEDAKALIAKHLKIIPKFEKEAAYITYCILNGLIMDDGFLNHNEIGTINIQNHSARNVEKYPRYSDDVKKLNIELNKFIKH</sequence>
<accession>A0A285ZPN9</accession>
<protein>
    <submittedName>
        <fullName evidence="1">Immunity protein 19</fullName>
    </submittedName>
</protein>
<dbReference type="InterPro" id="IPR029086">
    <property type="entry name" value="Imm19"/>
</dbReference>
<proteinExistence type="predicted"/>
<evidence type="ECO:0000313" key="2">
    <source>
        <dbReference type="Proteomes" id="UP000219281"/>
    </source>
</evidence>
<dbReference type="Pfam" id="PF15563">
    <property type="entry name" value="Imm19"/>
    <property type="match status" value="1"/>
</dbReference>
<dbReference type="RefSeq" id="WP_097127721.1">
    <property type="nucleotide sequence ID" value="NZ_OCMT01000001.1"/>
</dbReference>
<dbReference type="EMBL" id="OCMT01000001">
    <property type="protein sequence ID" value="SOD11588.1"/>
    <property type="molecule type" value="Genomic_DNA"/>
</dbReference>
<dbReference type="AlphaFoldDB" id="A0A285ZPN9"/>
<dbReference type="OrthoDB" id="2080912at2"/>
<dbReference type="Proteomes" id="UP000219281">
    <property type="component" value="Unassembled WGS sequence"/>
</dbReference>
<reference evidence="2" key="1">
    <citation type="submission" date="2017-09" db="EMBL/GenBank/DDBJ databases">
        <authorList>
            <person name="Varghese N."/>
            <person name="Submissions S."/>
        </authorList>
    </citation>
    <scope>NUCLEOTIDE SEQUENCE [LARGE SCALE GENOMIC DNA]</scope>
    <source>
        <strain evidence="2">CGMCC 1.12803</strain>
    </source>
</reference>
<organism evidence="1 2">
    <name type="scientific">Pedobacter xixiisoli</name>
    <dbReference type="NCBI Taxonomy" id="1476464"/>
    <lineage>
        <taxon>Bacteria</taxon>
        <taxon>Pseudomonadati</taxon>
        <taxon>Bacteroidota</taxon>
        <taxon>Sphingobacteriia</taxon>
        <taxon>Sphingobacteriales</taxon>
        <taxon>Sphingobacteriaceae</taxon>
        <taxon>Pedobacter</taxon>
    </lineage>
</organism>
<evidence type="ECO:0000313" key="1">
    <source>
        <dbReference type="EMBL" id="SOD11588.1"/>
    </source>
</evidence>